<evidence type="ECO:0000313" key="2">
    <source>
        <dbReference type="Proteomes" id="UP001138540"/>
    </source>
</evidence>
<keyword evidence="2" id="KW-1185">Reference proteome</keyword>
<gene>
    <name evidence="1" type="ORF">HNP60_003524</name>
</gene>
<dbReference type="Proteomes" id="UP001138540">
    <property type="component" value="Unassembled WGS sequence"/>
</dbReference>
<accession>A0ABR6NJU5</accession>
<name>A0ABR6NJU5_9SPHN</name>
<sequence length="343" mass="36478">MTDAPAGPHWLYEEGIGESRAALVRSGRILEAQIEPDDARARAGGVHGGRLIRTLIQRKRGIARLDSGELVLIEPIPPKVAEGAAVRVEILREAISEPGMEEEREKLAKGRIALPGVQGGPGPSLYQRIVATGLPIVACPAHEADRLEAAGWSELIAEATTGEVGREDAALRIFPTPAMTLIDVDGSLPPAQLGPKGAKLAAQAIRRMGIAGSIGIDLPTMNNKDERLVAAAQIDKYLPLPFERTAVNGFGFVQIIRKRERPSLIELLRGDPVRAAAMAALRAAERFEGGQGAAGAMTLTVSPAVARAIRAQPDWLKLLERRRGGAVTLAADETMQTGSHHAH</sequence>
<organism evidence="1 2">
    <name type="scientific">Sphingobium lignivorans</name>
    <dbReference type="NCBI Taxonomy" id="2735886"/>
    <lineage>
        <taxon>Bacteria</taxon>
        <taxon>Pseudomonadati</taxon>
        <taxon>Pseudomonadota</taxon>
        <taxon>Alphaproteobacteria</taxon>
        <taxon>Sphingomonadales</taxon>
        <taxon>Sphingomonadaceae</taxon>
        <taxon>Sphingobium</taxon>
    </lineage>
</organism>
<proteinExistence type="predicted"/>
<dbReference type="EMBL" id="JACHKA010000001">
    <property type="protein sequence ID" value="MBB5987550.1"/>
    <property type="molecule type" value="Genomic_DNA"/>
</dbReference>
<evidence type="ECO:0000313" key="1">
    <source>
        <dbReference type="EMBL" id="MBB5987550.1"/>
    </source>
</evidence>
<comment type="caution">
    <text evidence="1">The sequence shown here is derived from an EMBL/GenBank/DDBJ whole genome shotgun (WGS) entry which is preliminary data.</text>
</comment>
<protein>
    <submittedName>
        <fullName evidence="1">Uncharacterized protein</fullName>
    </submittedName>
</protein>
<reference evidence="1 2" key="1">
    <citation type="submission" date="2020-08" db="EMBL/GenBank/DDBJ databases">
        <title>Exploring microbial biodiversity for novel pathways involved in the catabolism of aromatic compounds derived from lignin.</title>
        <authorList>
            <person name="Elkins J."/>
        </authorList>
    </citation>
    <scope>NUCLEOTIDE SEQUENCE [LARGE SCALE GENOMIC DNA]</scope>
    <source>
        <strain evidence="1 2">B1D3A</strain>
    </source>
</reference>